<feature type="non-terminal residue" evidence="1">
    <location>
        <position position="1"/>
    </location>
</feature>
<sequence>MNLNDFRLYLEVVYHFRLNLEGTESIMQLLNVRCSNQCTQEQFEIVLNEYISGQLKQTQLITFQQFQTHLKHDTPVLQMIELLENFFLKPISLQLQTLYRQYLDLLNKNFISQDEIMFILLTILQQSEIQSTKHLIQMATQTLGELQCIKGLVPRSAFILYLNQFDLDEESLKNNIELQINLQQKLQLFNQLLDLKILDKNIAKFIKFNPQIYQLKFGANFNQQLINQIMNLIQSTFKLQNDQKQQIADQLTSLFVDFEHQFTFQMSQSTFMSQQLKESQIENTENPGFDIDQLILMADWEDIEKQNQDEEDEYPGQLNSQFLISQKTQNMQVTQRDDEKLRKLKQMMKK</sequence>
<organism evidence="1">
    <name type="scientific">Trepomonas sp. PC1</name>
    <dbReference type="NCBI Taxonomy" id="1076344"/>
    <lineage>
        <taxon>Eukaryota</taxon>
        <taxon>Metamonada</taxon>
        <taxon>Diplomonadida</taxon>
        <taxon>Hexamitidae</taxon>
        <taxon>Hexamitinae</taxon>
        <taxon>Trepomonas</taxon>
    </lineage>
</organism>
<dbReference type="EMBL" id="GDID01000572">
    <property type="protein sequence ID" value="JAP96034.1"/>
    <property type="molecule type" value="Transcribed_RNA"/>
</dbReference>
<reference evidence="1" key="1">
    <citation type="submission" date="2015-07" db="EMBL/GenBank/DDBJ databases">
        <title>Adaptation to a free-living lifestyle via gene acquisitions in the diplomonad Trepomonas sp. PC1.</title>
        <authorList>
            <person name="Xu F."/>
            <person name="Jerlstrom-Hultqvist J."/>
            <person name="Kolisko M."/>
            <person name="Simpson A.G.B."/>
            <person name="Roger A.J."/>
            <person name="Svard S.G."/>
            <person name="Andersson J.O."/>
        </authorList>
    </citation>
    <scope>NUCLEOTIDE SEQUENCE</scope>
    <source>
        <strain evidence="1">PC1</strain>
    </source>
</reference>
<name>A0A146KJL7_9EUKA</name>
<evidence type="ECO:0000313" key="1">
    <source>
        <dbReference type="EMBL" id="JAP96034.1"/>
    </source>
</evidence>
<dbReference type="AlphaFoldDB" id="A0A146KJL7"/>
<protein>
    <submittedName>
        <fullName evidence="1">Uncharacterized protein</fullName>
    </submittedName>
</protein>
<accession>A0A146KJL7</accession>
<gene>
    <name evidence="1" type="ORF">TPC1_10767</name>
</gene>
<proteinExistence type="predicted"/>